<evidence type="ECO:0000313" key="4">
    <source>
        <dbReference type="Proteomes" id="UP000646833"/>
    </source>
</evidence>
<keyword evidence="1" id="KW-0862">Zinc</keyword>
<gene>
    <name evidence="3" type="ORF">GCM10007209_37640</name>
</gene>
<comment type="caution">
    <text evidence="3">The sequence shown here is derived from an EMBL/GenBank/DDBJ whole genome shotgun (WGS) entry which is preliminary data.</text>
</comment>
<proteinExistence type="predicted"/>
<dbReference type="AlphaFoldDB" id="A0A830EDD4"/>
<reference evidence="3" key="2">
    <citation type="submission" date="2020-09" db="EMBL/GenBank/DDBJ databases">
        <authorList>
            <person name="Sun Q."/>
            <person name="Sedlacek I."/>
        </authorList>
    </citation>
    <scope>NUCLEOTIDE SEQUENCE</scope>
    <source>
        <strain evidence="3">CCM 7217</strain>
    </source>
</reference>
<protein>
    <recommendedName>
        <fullName evidence="2">SWIM-type domain-containing protein</fullName>
    </recommendedName>
</protein>
<sequence length="110" mass="12650">MAEPNPTESDELDSFEPRTVRALTERMTVYAQDPDAWSDSEAAVYSSSTQYIVSFVEGQCNCDDSYFRRAKCKHQRRAAFALGIRDIPEDFPEDRIDPLLLKRVRSRGQK</sequence>
<evidence type="ECO:0000256" key="1">
    <source>
        <dbReference type="PROSITE-ProRule" id="PRU00325"/>
    </source>
</evidence>
<feature type="domain" description="SWIM-type" evidence="2">
    <location>
        <begin position="51"/>
        <end position="83"/>
    </location>
</feature>
<dbReference type="GO" id="GO:0008270">
    <property type="term" value="F:zinc ion binding"/>
    <property type="evidence" value="ECO:0007669"/>
    <property type="project" value="UniProtKB-KW"/>
</dbReference>
<dbReference type="RefSeq" id="WP_007273943.1">
    <property type="nucleotide sequence ID" value="NZ_BMCI01000010.1"/>
</dbReference>
<keyword evidence="1" id="KW-0863">Zinc-finger</keyword>
<organism evidence="3 4">
    <name type="scientific">Haloferax sulfurifontis</name>
    <dbReference type="NCBI Taxonomy" id="255616"/>
    <lineage>
        <taxon>Archaea</taxon>
        <taxon>Methanobacteriati</taxon>
        <taxon>Methanobacteriota</taxon>
        <taxon>Stenosarchaea group</taxon>
        <taxon>Halobacteria</taxon>
        <taxon>Halobacteriales</taxon>
        <taxon>Haloferacaceae</taxon>
        <taxon>Haloferax</taxon>
    </lineage>
</organism>
<reference evidence="3" key="1">
    <citation type="journal article" date="2014" name="Int. J. Syst. Evol. Microbiol.">
        <title>Complete genome sequence of Corynebacterium casei LMG S-19264T (=DSM 44701T), isolated from a smear-ripened cheese.</title>
        <authorList>
            <consortium name="US DOE Joint Genome Institute (JGI-PGF)"/>
            <person name="Walter F."/>
            <person name="Albersmeier A."/>
            <person name="Kalinowski J."/>
            <person name="Ruckert C."/>
        </authorList>
    </citation>
    <scope>NUCLEOTIDE SEQUENCE</scope>
    <source>
        <strain evidence="3">CCM 7217</strain>
    </source>
</reference>
<name>A0A830EDD4_9EURY</name>
<dbReference type="InterPro" id="IPR007527">
    <property type="entry name" value="Znf_SWIM"/>
</dbReference>
<accession>A0A830EDD4</accession>
<evidence type="ECO:0000259" key="2">
    <source>
        <dbReference type="PROSITE" id="PS50966"/>
    </source>
</evidence>
<dbReference type="Proteomes" id="UP000646833">
    <property type="component" value="Unassembled WGS sequence"/>
</dbReference>
<dbReference type="EMBL" id="BMCI01000010">
    <property type="protein sequence ID" value="GGC72183.1"/>
    <property type="molecule type" value="Genomic_DNA"/>
</dbReference>
<evidence type="ECO:0000313" key="3">
    <source>
        <dbReference type="EMBL" id="GGC72183.1"/>
    </source>
</evidence>
<keyword evidence="1" id="KW-0479">Metal-binding</keyword>
<dbReference type="PROSITE" id="PS50966">
    <property type="entry name" value="ZF_SWIM"/>
    <property type="match status" value="1"/>
</dbReference>